<proteinExistence type="predicted"/>
<dbReference type="Proteomes" id="UP000277928">
    <property type="component" value="Unassembled WGS sequence"/>
</dbReference>
<dbReference type="InterPro" id="IPR035976">
    <property type="entry name" value="Sushi/SCR/CCP_sf"/>
</dbReference>
<keyword evidence="1" id="KW-1015">Disulfide bond</keyword>
<keyword evidence="2" id="KW-0768">Sushi</keyword>
<dbReference type="SMART" id="SM00032">
    <property type="entry name" value="CCP"/>
    <property type="match status" value="1"/>
</dbReference>
<gene>
    <name evidence="4" type="ORF">NLS_LOCUS9952</name>
</gene>
<dbReference type="PROSITE" id="PS50923">
    <property type="entry name" value="SUSHI"/>
    <property type="match status" value="1"/>
</dbReference>
<accession>A0A3P7LZT3</accession>
<evidence type="ECO:0000259" key="3">
    <source>
        <dbReference type="PROSITE" id="PS50923"/>
    </source>
</evidence>
<dbReference type="SUPFAM" id="SSF57535">
    <property type="entry name" value="Complement control module/SCR domain"/>
    <property type="match status" value="1"/>
</dbReference>
<dbReference type="CDD" id="cd00033">
    <property type="entry name" value="CCP"/>
    <property type="match status" value="1"/>
</dbReference>
<dbReference type="EMBL" id="UYRX01002170">
    <property type="protein sequence ID" value="VDM92858.1"/>
    <property type="molecule type" value="Genomic_DNA"/>
</dbReference>
<name>A0A3P7LZT3_LITSI</name>
<dbReference type="OrthoDB" id="6127264at2759"/>
<dbReference type="Pfam" id="PF00084">
    <property type="entry name" value="Sushi"/>
    <property type="match status" value="1"/>
</dbReference>
<evidence type="ECO:0000256" key="2">
    <source>
        <dbReference type="PROSITE-ProRule" id="PRU00302"/>
    </source>
</evidence>
<dbReference type="AlphaFoldDB" id="A0A3P7LZT3"/>
<feature type="domain" description="Sushi" evidence="3">
    <location>
        <begin position="98"/>
        <end position="164"/>
    </location>
</feature>
<sequence>MQRRDELLLRPVSATVFTHRFYEGCVSNVCNDDALSVSHCDALTDDLKGDTITDSERWRNDLYRLIKMILHVVLTYVLTANVVAPFEEKCAFFHRNIAPCPPPKLPIPYIAYNPELINVNNIKYPHGTVAMLVCPTDYYLEVEGSRWRVCRNGVWNGPFGKCKRLGT</sequence>
<reference evidence="4 5" key="1">
    <citation type="submission" date="2018-08" db="EMBL/GenBank/DDBJ databases">
        <authorList>
            <person name="Laetsch R D."/>
            <person name="Stevens L."/>
            <person name="Kumar S."/>
            <person name="Blaxter L. M."/>
        </authorList>
    </citation>
    <scope>NUCLEOTIDE SEQUENCE [LARGE SCALE GENOMIC DNA]</scope>
</reference>
<evidence type="ECO:0000313" key="5">
    <source>
        <dbReference type="Proteomes" id="UP000277928"/>
    </source>
</evidence>
<keyword evidence="5" id="KW-1185">Reference proteome</keyword>
<dbReference type="Gene3D" id="2.10.70.10">
    <property type="entry name" value="Complement Module, domain 1"/>
    <property type="match status" value="1"/>
</dbReference>
<evidence type="ECO:0000313" key="4">
    <source>
        <dbReference type="EMBL" id="VDM92858.1"/>
    </source>
</evidence>
<comment type="caution">
    <text evidence="2">Lacks conserved residue(s) required for the propagation of feature annotation.</text>
</comment>
<evidence type="ECO:0000256" key="1">
    <source>
        <dbReference type="ARBA" id="ARBA00023157"/>
    </source>
</evidence>
<dbReference type="InterPro" id="IPR000436">
    <property type="entry name" value="Sushi_SCR_CCP_dom"/>
</dbReference>
<protein>
    <recommendedName>
        <fullName evidence="3">Sushi domain-containing protein</fullName>
    </recommendedName>
</protein>
<organism evidence="4 5">
    <name type="scientific">Litomosoides sigmodontis</name>
    <name type="common">Filarial nematode worm</name>
    <dbReference type="NCBI Taxonomy" id="42156"/>
    <lineage>
        <taxon>Eukaryota</taxon>
        <taxon>Metazoa</taxon>
        <taxon>Ecdysozoa</taxon>
        <taxon>Nematoda</taxon>
        <taxon>Chromadorea</taxon>
        <taxon>Rhabditida</taxon>
        <taxon>Spirurina</taxon>
        <taxon>Spiruromorpha</taxon>
        <taxon>Filarioidea</taxon>
        <taxon>Onchocercidae</taxon>
        <taxon>Litomosoides</taxon>
    </lineage>
</organism>